<dbReference type="Pfam" id="PF04326">
    <property type="entry name" value="SLFN_AlbA_2"/>
    <property type="match status" value="1"/>
</dbReference>
<dbReference type="PANTHER" id="PTHR39639:SF1">
    <property type="entry name" value="DUF262 DOMAIN-CONTAINING PROTEIN"/>
    <property type="match status" value="1"/>
</dbReference>
<dbReference type="Pfam" id="PF03235">
    <property type="entry name" value="GmrSD_N"/>
    <property type="match status" value="1"/>
</dbReference>
<name>A0ABR7T8K6_HELCL</name>
<proteinExistence type="predicted"/>
<dbReference type="InterPro" id="IPR004919">
    <property type="entry name" value="GmrSD_N"/>
</dbReference>
<accession>A0ABR7T8K6</accession>
<gene>
    <name evidence="3" type="ORF">H1S01_19390</name>
</gene>
<dbReference type="InterPro" id="IPR038461">
    <property type="entry name" value="Schlafen_AlbA_2_dom_sf"/>
</dbReference>
<evidence type="ECO:0000313" key="4">
    <source>
        <dbReference type="Proteomes" id="UP000617402"/>
    </source>
</evidence>
<dbReference type="PANTHER" id="PTHR39639">
    <property type="entry name" value="CHROMOSOME 16, WHOLE GENOME SHOTGUN SEQUENCE"/>
    <property type="match status" value="1"/>
</dbReference>
<dbReference type="Gene3D" id="3.30.950.30">
    <property type="entry name" value="Schlafen, AAA domain"/>
    <property type="match status" value="1"/>
</dbReference>
<sequence>MSITPRGMTIQEAYRLYRENRLLVNRKYQRKLVWFLHEKQSLIESILKGYPIPLILLAEHAEHDGKGIYEIIDGIQRLNAIFSYIEQNFSYKDKYFDIKELARAKQHADEKDFIEVSPLCERLSRTECANFVDYQLAVTIFPATKESEITDVFGRINSGGQRLSPQDRRQAGVVTNFSQLVRSVSSQIRGDVSRDTLPLTRMPEISIEHPQDQLGYSIKAEDTLWVKQGVITIKQLRESEDEQIIADLASSVLLNKPIAASQELYDDLYSPDNELSKQVENALAVYKPSRLSQELISTFSVLKDTIENFSSERFALRKQVNPKSGNPIKNIFYTIFMAFFKLVVEKQKTPVSPCDIMQSLYNLSSSITISAHYSKTEDRVRNIDITKGLIEKHFVTRNPPSLGHGPGLIIDFENSLRRSKIESAKYEFKQGILQLSSNRQIDKDLLDRIIETICGIANVGPQCDGYLFFGVCDTEQDAKRVKELDSITPLLVGEHNVVGIDREAKKLKKKLDNYIQIIIKHIQNSSLTNPLKTQILANIDTFDYKGLSVLRIRIPIQNDISFVGKVAFTRIGNSTVKVEGPDLLALNAQFKK</sequence>
<organism evidence="3 4">
    <name type="scientific">Heliobacterium chlorum</name>
    <dbReference type="NCBI Taxonomy" id="2698"/>
    <lineage>
        <taxon>Bacteria</taxon>
        <taxon>Bacillati</taxon>
        <taxon>Bacillota</taxon>
        <taxon>Clostridia</taxon>
        <taxon>Eubacteriales</taxon>
        <taxon>Heliobacteriaceae</taxon>
        <taxon>Heliobacterium</taxon>
    </lineage>
</organism>
<dbReference type="Proteomes" id="UP000617402">
    <property type="component" value="Unassembled WGS sequence"/>
</dbReference>
<feature type="domain" description="Schlafen AlbA-2" evidence="2">
    <location>
        <begin position="422"/>
        <end position="578"/>
    </location>
</feature>
<reference evidence="3 4" key="1">
    <citation type="submission" date="2020-07" db="EMBL/GenBank/DDBJ databases">
        <title>Draft whole-genome sequence of Heliobacterium chlorum DSM 3682, type strain.</title>
        <authorList>
            <person name="Kyndt J.A."/>
            <person name="Meyer T.E."/>
            <person name="Imhoff J.F."/>
        </authorList>
    </citation>
    <scope>NUCLEOTIDE SEQUENCE [LARGE SCALE GENOMIC DNA]</scope>
    <source>
        <strain evidence="3 4">DSM 3682</strain>
    </source>
</reference>
<evidence type="ECO:0000259" key="2">
    <source>
        <dbReference type="Pfam" id="PF04326"/>
    </source>
</evidence>
<dbReference type="RefSeq" id="WP_188042030.1">
    <property type="nucleotide sequence ID" value="NZ_JACVHF010000053.1"/>
</dbReference>
<dbReference type="InterPro" id="IPR007421">
    <property type="entry name" value="Schlafen_AlbA_2_dom"/>
</dbReference>
<protein>
    <submittedName>
        <fullName evidence="3">DUF262 domain-containing protein</fullName>
    </submittedName>
</protein>
<evidence type="ECO:0000313" key="3">
    <source>
        <dbReference type="EMBL" id="MBC9786612.1"/>
    </source>
</evidence>
<feature type="domain" description="GmrSD restriction endonucleases N-terminal" evidence="1">
    <location>
        <begin position="21"/>
        <end position="170"/>
    </location>
</feature>
<comment type="caution">
    <text evidence="3">The sequence shown here is derived from an EMBL/GenBank/DDBJ whole genome shotgun (WGS) entry which is preliminary data.</text>
</comment>
<evidence type="ECO:0000259" key="1">
    <source>
        <dbReference type="Pfam" id="PF03235"/>
    </source>
</evidence>
<dbReference type="EMBL" id="JACVHF010000053">
    <property type="protein sequence ID" value="MBC9786612.1"/>
    <property type="molecule type" value="Genomic_DNA"/>
</dbReference>
<keyword evidence="4" id="KW-1185">Reference proteome</keyword>